<accession>V4AAC3</accession>
<comment type="catalytic activity">
    <reaction evidence="1 13">
        <text>Endohydrolysis of (1-&gt;4)-alpha-D-glucosidic linkages in polysaccharides containing three or more (1-&gt;4)-alpha-linked D-glucose units.</text>
        <dbReference type="EC" id="3.2.1.1"/>
    </reaction>
</comment>
<dbReference type="PRINTS" id="PR00110">
    <property type="entry name" value="ALPHAAMYLASE"/>
</dbReference>
<keyword evidence="9" id="KW-0868">Chloride</keyword>
<keyword evidence="11 13" id="KW-0326">Glycosidase</keyword>
<dbReference type="InterPro" id="IPR031319">
    <property type="entry name" value="A-amylase_C"/>
</dbReference>
<feature type="signal peptide" evidence="14">
    <location>
        <begin position="1"/>
        <end position="16"/>
    </location>
</feature>
<dbReference type="RefSeq" id="XP_009055348.1">
    <property type="nucleotide sequence ID" value="XM_009057100.1"/>
</dbReference>
<evidence type="ECO:0000256" key="12">
    <source>
        <dbReference type="RuleBase" id="RU003615"/>
    </source>
</evidence>
<keyword evidence="6" id="KW-0479">Metal-binding</keyword>
<comment type="cofactor">
    <cofactor evidence="2">
        <name>Ca(2+)</name>
        <dbReference type="ChEBI" id="CHEBI:29108"/>
    </cofactor>
</comment>
<gene>
    <name evidence="17" type="ORF">LOTGIDRAFT_228508</name>
</gene>
<keyword evidence="8" id="KW-0106">Calcium</keyword>
<evidence type="ECO:0000313" key="17">
    <source>
        <dbReference type="EMBL" id="ESO93717.1"/>
    </source>
</evidence>
<evidence type="ECO:0000256" key="2">
    <source>
        <dbReference type="ARBA" id="ARBA00001913"/>
    </source>
</evidence>
<dbReference type="HOGENOM" id="CLU_013336_2_1_1"/>
<dbReference type="Pfam" id="PF02806">
    <property type="entry name" value="Alpha-amylase_C"/>
    <property type="match status" value="1"/>
</dbReference>
<name>V4AAC3_LOTGI</name>
<evidence type="ECO:0000256" key="6">
    <source>
        <dbReference type="ARBA" id="ARBA00022723"/>
    </source>
</evidence>
<evidence type="ECO:0000256" key="1">
    <source>
        <dbReference type="ARBA" id="ARBA00000548"/>
    </source>
</evidence>
<dbReference type="CTD" id="20247683"/>
<evidence type="ECO:0000256" key="9">
    <source>
        <dbReference type="ARBA" id="ARBA00023214"/>
    </source>
</evidence>
<dbReference type="STRING" id="225164.V4AAC3"/>
<dbReference type="OrthoDB" id="550577at2759"/>
<keyword evidence="10 13" id="KW-0119">Carbohydrate metabolism</keyword>
<dbReference type="SMART" id="SM00632">
    <property type="entry name" value="Aamy_C"/>
    <property type="match status" value="1"/>
</dbReference>
<feature type="chain" id="PRO_5004716707" description="Alpha-amylase" evidence="14">
    <location>
        <begin position="17"/>
        <end position="481"/>
    </location>
</feature>
<feature type="domain" description="Alpha-amylase C-terminal" evidence="15">
    <location>
        <begin position="398"/>
        <end position="476"/>
    </location>
</feature>
<dbReference type="Gene3D" id="3.20.20.80">
    <property type="entry name" value="Glycosidases"/>
    <property type="match status" value="1"/>
</dbReference>
<dbReference type="GeneID" id="20247683"/>
<dbReference type="AlphaFoldDB" id="V4AAC3"/>
<evidence type="ECO:0000256" key="3">
    <source>
        <dbReference type="ARBA" id="ARBA00001923"/>
    </source>
</evidence>
<protein>
    <recommendedName>
        <fullName evidence="5 13">Alpha-amylase</fullName>
        <ecNumber evidence="5 13">3.2.1.1</ecNumber>
    </recommendedName>
</protein>
<evidence type="ECO:0000259" key="15">
    <source>
        <dbReference type="SMART" id="SM00632"/>
    </source>
</evidence>
<dbReference type="KEGG" id="lgi:LOTGIDRAFT_228508"/>
<dbReference type="SUPFAM" id="SSF51011">
    <property type="entry name" value="Glycosyl hydrolase domain"/>
    <property type="match status" value="1"/>
</dbReference>
<feature type="domain" description="Glycosyl hydrolase family 13 catalytic" evidence="16">
    <location>
        <begin position="27"/>
        <end position="389"/>
    </location>
</feature>
<dbReference type="Pfam" id="PF00128">
    <property type="entry name" value="Alpha-amylase"/>
    <property type="match status" value="1"/>
</dbReference>
<dbReference type="PANTHER" id="PTHR43447">
    <property type="entry name" value="ALPHA-AMYLASE"/>
    <property type="match status" value="1"/>
</dbReference>
<dbReference type="GO" id="GO:0046872">
    <property type="term" value="F:metal ion binding"/>
    <property type="evidence" value="ECO:0007669"/>
    <property type="project" value="UniProtKB-KW"/>
</dbReference>
<evidence type="ECO:0000256" key="10">
    <source>
        <dbReference type="ARBA" id="ARBA00023277"/>
    </source>
</evidence>
<evidence type="ECO:0000256" key="5">
    <source>
        <dbReference type="ARBA" id="ARBA00012595"/>
    </source>
</evidence>
<evidence type="ECO:0000256" key="8">
    <source>
        <dbReference type="ARBA" id="ARBA00022837"/>
    </source>
</evidence>
<evidence type="ECO:0000259" key="16">
    <source>
        <dbReference type="SMART" id="SM00642"/>
    </source>
</evidence>
<dbReference type="InterPro" id="IPR006048">
    <property type="entry name" value="A-amylase/branching_C"/>
</dbReference>
<sequence length="481" mass="53868">MVPLIILVLSLALSNGEYTDPHCNGKQVIVHLFEWKWTDIANECERYLSHKGYCGVQVSPPNEHTIITKEYPRPWWERYQPVSYILHSRSGNEAQFKDMVQRCKAVGVRIYVDSVVNHMAGMGRQGTGTAGTHFDSDAYSYPTVPYSREHFHDDCPVNNYGDPNNVRNCYLVGLSDLDQSKEYVRNKIADYYNHLIDIGVAGFRIDASKHMWPNDLEAIQAKTKNVDGGGKALFYHEVIDQNDGAIKVNEYYDLGLVTEFRYCQKIAWGINNFGQLNGVVDYGWGMSKSDRALVFVDNHDNQRGHGGGGNLLTHKNPRNYKMAVAFTLAYNYGFTRVMSSYGFQSTDQGPPHNADYSAKDVTINADGSCGNGWMCEHRWNPIGNMVAFRNKVAGTDLNNWYDQGDVVAFGRGNKGFFAMAKQGHAQLQLQSGMPGGSYCDLVTDCKKKINVDGSGRVSVNIDNNEEPIIAIVVDVFTLTLN</sequence>
<dbReference type="InterPro" id="IPR017853">
    <property type="entry name" value="GH"/>
</dbReference>
<evidence type="ECO:0000256" key="14">
    <source>
        <dbReference type="SAM" id="SignalP"/>
    </source>
</evidence>
<dbReference type="SMART" id="SM00642">
    <property type="entry name" value="Aamy"/>
    <property type="match status" value="1"/>
</dbReference>
<evidence type="ECO:0000256" key="13">
    <source>
        <dbReference type="RuleBase" id="RU361134"/>
    </source>
</evidence>
<dbReference type="OMA" id="CQKIAYG"/>
<evidence type="ECO:0000256" key="11">
    <source>
        <dbReference type="ARBA" id="ARBA00023295"/>
    </source>
</evidence>
<dbReference type="InterPro" id="IPR006047">
    <property type="entry name" value="GH13_cat_dom"/>
</dbReference>
<comment type="cofactor">
    <cofactor evidence="3">
        <name>chloride</name>
        <dbReference type="ChEBI" id="CHEBI:17996"/>
    </cofactor>
</comment>
<dbReference type="GO" id="GO:0005975">
    <property type="term" value="P:carbohydrate metabolic process"/>
    <property type="evidence" value="ECO:0007669"/>
    <property type="project" value="InterPro"/>
</dbReference>
<dbReference type="CDD" id="cd11317">
    <property type="entry name" value="AmyAc_bac_euk_AmyA"/>
    <property type="match status" value="1"/>
</dbReference>
<dbReference type="InterPro" id="IPR006046">
    <property type="entry name" value="Alpha_amylase"/>
</dbReference>
<dbReference type="EMBL" id="KB201890">
    <property type="protein sequence ID" value="ESO93717.1"/>
    <property type="molecule type" value="Genomic_DNA"/>
</dbReference>
<dbReference type="EC" id="3.2.1.1" evidence="5 13"/>
<dbReference type="Gene3D" id="2.60.40.1180">
    <property type="entry name" value="Golgi alpha-mannosidase II"/>
    <property type="match status" value="1"/>
</dbReference>
<evidence type="ECO:0000313" key="18">
    <source>
        <dbReference type="Proteomes" id="UP000030746"/>
    </source>
</evidence>
<dbReference type="InterPro" id="IPR013780">
    <property type="entry name" value="Glyco_hydro_b"/>
</dbReference>
<reference evidence="17 18" key="1">
    <citation type="journal article" date="2013" name="Nature">
        <title>Insights into bilaterian evolution from three spiralian genomes.</title>
        <authorList>
            <person name="Simakov O."/>
            <person name="Marletaz F."/>
            <person name="Cho S.J."/>
            <person name="Edsinger-Gonzales E."/>
            <person name="Havlak P."/>
            <person name="Hellsten U."/>
            <person name="Kuo D.H."/>
            <person name="Larsson T."/>
            <person name="Lv J."/>
            <person name="Arendt D."/>
            <person name="Savage R."/>
            <person name="Osoegawa K."/>
            <person name="de Jong P."/>
            <person name="Grimwood J."/>
            <person name="Chapman J.A."/>
            <person name="Shapiro H."/>
            <person name="Aerts A."/>
            <person name="Otillar R.P."/>
            <person name="Terry A.Y."/>
            <person name="Boore J.L."/>
            <person name="Grigoriev I.V."/>
            <person name="Lindberg D.R."/>
            <person name="Seaver E.C."/>
            <person name="Weisblat D.A."/>
            <person name="Putnam N.H."/>
            <person name="Rokhsar D.S."/>
        </authorList>
    </citation>
    <scope>NUCLEOTIDE SEQUENCE [LARGE SCALE GENOMIC DNA]</scope>
</reference>
<evidence type="ECO:0000256" key="7">
    <source>
        <dbReference type="ARBA" id="ARBA00022801"/>
    </source>
</evidence>
<organism evidence="17 18">
    <name type="scientific">Lottia gigantea</name>
    <name type="common">Giant owl limpet</name>
    <dbReference type="NCBI Taxonomy" id="225164"/>
    <lineage>
        <taxon>Eukaryota</taxon>
        <taxon>Metazoa</taxon>
        <taxon>Spiralia</taxon>
        <taxon>Lophotrochozoa</taxon>
        <taxon>Mollusca</taxon>
        <taxon>Gastropoda</taxon>
        <taxon>Patellogastropoda</taxon>
        <taxon>Lottioidea</taxon>
        <taxon>Lottiidae</taxon>
        <taxon>Lottia</taxon>
    </lineage>
</organism>
<dbReference type="SUPFAM" id="SSF51445">
    <property type="entry name" value="(Trans)glycosidases"/>
    <property type="match status" value="1"/>
</dbReference>
<dbReference type="GO" id="GO:0004556">
    <property type="term" value="F:alpha-amylase activity"/>
    <property type="evidence" value="ECO:0007669"/>
    <property type="project" value="UniProtKB-UniRule"/>
</dbReference>
<comment type="similarity">
    <text evidence="4 12">Belongs to the glycosyl hydrolase 13 family.</text>
</comment>
<keyword evidence="18" id="KW-1185">Reference proteome</keyword>
<keyword evidence="7 13" id="KW-0378">Hydrolase</keyword>
<proteinExistence type="inferred from homology"/>
<keyword evidence="14" id="KW-0732">Signal</keyword>
<dbReference type="Proteomes" id="UP000030746">
    <property type="component" value="Unassembled WGS sequence"/>
</dbReference>
<evidence type="ECO:0000256" key="4">
    <source>
        <dbReference type="ARBA" id="ARBA00008061"/>
    </source>
</evidence>